<sequence length="62" mass="6691">MGKLGFISILVAVLAVLFGERVYNVSAVSRGYCIWCGIWLGKCVCMYVCMSGPISLQVLKSG</sequence>
<dbReference type="InParanoid" id="A0A3Q1G6B1"/>
<reference evidence="2" key="2">
    <citation type="submission" date="2025-09" db="UniProtKB">
        <authorList>
            <consortium name="Ensembl"/>
        </authorList>
    </citation>
    <scope>IDENTIFICATION</scope>
</reference>
<accession>A0A3Q1G6B1</accession>
<organism evidence="2 3">
    <name type="scientific">Acanthochromis polyacanthus</name>
    <name type="common">spiny chromis</name>
    <dbReference type="NCBI Taxonomy" id="80966"/>
    <lineage>
        <taxon>Eukaryota</taxon>
        <taxon>Metazoa</taxon>
        <taxon>Chordata</taxon>
        <taxon>Craniata</taxon>
        <taxon>Vertebrata</taxon>
        <taxon>Euteleostomi</taxon>
        <taxon>Actinopterygii</taxon>
        <taxon>Neopterygii</taxon>
        <taxon>Teleostei</taxon>
        <taxon>Neoteleostei</taxon>
        <taxon>Acanthomorphata</taxon>
        <taxon>Ovalentaria</taxon>
        <taxon>Pomacentridae</taxon>
        <taxon>Acanthochromis</taxon>
    </lineage>
</organism>
<evidence type="ECO:0000313" key="2">
    <source>
        <dbReference type="Ensembl" id="ENSAPOP00000026136.1"/>
    </source>
</evidence>
<dbReference type="AlphaFoldDB" id="A0A3Q1G6B1"/>
<dbReference type="Proteomes" id="UP000257200">
    <property type="component" value="Unplaced"/>
</dbReference>
<name>A0A3Q1G6B1_9TELE</name>
<feature type="signal peptide" evidence="1">
    <location>
        <begin position="1"/>
        <end position="19"/>
    </location>
</feature>
<keyword evidence="3" id="KW-1185">Reference proteome</keyword>
<dbReference type="Ensembl" id="ENSAPOT00000004519.1">
    <property type="protein sequence ID" value="ENSAPOP00000026136.1"/>
    <property type="gene ID" value="ENSAPOG00000009701.1"/>
</dbReference>
<evidence type="ECO:0000313" key="3">
    <source>
        <dbReference type="Proteomes" id="UP000257200"/>
    </source>
</evidence>
<reference evidence="2" key="1">
    <citation type="submission" date="2025-08" db="UniProtKB">
        <authorList>
            <consortium name="Ensembl"/>
        </authorList>
    </citation>
    <scope>IDENTIFICATION</scope>
</reference>
<proteinExistence type="predicted"/>
<evidence type="ECO:0000256" key="1">
    <source>
        <dbReference type="SAM" id="SignalP"/>
    </source>
</evidence>
<protein>
    <submittedName>
        <fullName evidence="2">Uncharacterized protein</fullName>
    </submittedName>
</protein>
<feature type="chain" id="PRO_5018633608" evidence="1">
    <location>
        <begin position="20"/>
        <end position="62"/>
    </location>
</feature>
<keyword evidence="1" id="KW-0732">Signal</keyword>